<dbReference type="PANTHER" id="PTHR11161:SF0">
    <property type="entry name" value="O-ACYLTRANSFERASE LIKE PROTEIN"/>
    <property type="match status" value="1"/>
</dbReference>
<dbReference type="Pfam" id="PF20146">
    <property type="entry name" value="NRF"/>
    <property type="match status" value="1"/>
</dbReference>
<proteinExistence type="predicted"/>
<organism evidence="2 3">
    <name type="scientific">Armadillidium nasatum</name>
    <dbReference type="NCBI Taxonomy" id="96803"/>
    <lineage>
        <taxon>Eukaryota</taxon>
        <taxon>Metazoa</taxon>
        <taxon>Ecdysozoa</taxon>
        <taxon>Arthropoda</taxon>
        <taxon>Crustacea</taxon>
        <taxon>Multicrustacea</taxon>
        <taxon>Malacostraca</taxon>
        <taxon>Eumalacostraca</taxon>
        <taxon>Peracarida</taxon>
        <taxon>Isopoda</taxon>
        <taxon>Oniscidea</taxon>
        <taxon>Crinocheta</taxon>
        <taxon>Armadillidiidae</taxon>
        <taxon>Armadillidium</taxon>
    </lineage>
</organism>
<reference evidence="2 3" key="1">
    <citation type="journal article" date="2019" name="PLoS Biol.">
        <title>Sex chromosomes control vertical transmission of feminizing Wolbachia symbionts in an isopod.</title>
        <authorList>
            <person name="Becking T."/>
            <person name="Chebbi M.A."/>
            <person name="Giraud I."/>
            <person name="Moumen B."/>
            <person name="Laverre T."/>
            <person name="Caubet Y."/>
            <person name="Peccoud J."/>
            <person name="Gilbert C."/>
            <person name="Cordaux R."/>
        </authorList>
    </citation>
    <scope>NUCLEOTIDE SEQUENCE [LARGE SCALE GENOMIC DNA]</scope>
    <source>
        <strain evidence="2">ANa2</strain>
        <tissue evidence="2">Whole body excluding digestive tract and cuticle</tissue>
    </source>
</reference>
<dbReference type="SMART" id="SM00703">
    <property type="entry name" value="NRF"/>
    <property type="match status" value="1"/>
</dbReference>
<feature type="non-terminal residue" evidence="2">
    <location>
        <position position="1"/>
    </location>
</feature>
<dbReference type="Proteomes" id="UP000326759">
    <property type="component" value="Unassembled WGS sequence"/>
</dbReference>
<keyword evidence="3" id="KW-1185">Reference proteome</keyword>
<accession>A0A5N5T7J5</accession>
<name>A0A5N5T7J5_9CRUS</name>
<evidence type="ECO:0000313" key="2">
    <source>
        <dbReference type="EMBL" id="KAB7502237.1"/>
    </source>
</evidence>
<protein>
    <recommendedName>
        <fullName evidence="1">Nose resistant-to-fluoxetine protein N-terminal domain-containing protein</fullName>
    </recommendedName>
</protein>
<dbReference type="AlphaFoldDB" id="A0A5N5T7J5"/>
<evidence type="ECO:0000259" key="1">
    <source>
        <dbReference type="SMART" id="SM00703"/>
    </source>
</evidence>
<comment type="caution">
    <text evidence="2">The sequence shown here is derived from an EMBL/GenBank/DDBJ whole genome shotgun (WGS) entry which is preliminary data.</text>
</comment>
<dbReference type="PANTHER" id="PTHR11161">
    <property type="entry name" value="O-ACYLTRANSFERASE"/>
    <property type="match status" value="1"/>
</dbReference>
<gene>
    <name evidence="2" type="ORF">Anas_10566</name>
</gene>
<sequence>SLPVASPPDFYPFLDEYLLDSSRVEGSVGAPSDIVNIVKKYRNLIQFYLPIYTTNEICQIAVHNFLPSIANEKIDSWALKMADSWGKIPDGLFFGNIHTVGMYEECLETKGTVKPYRNGTGINEIDFQGKYCKVYYGLKSGMIVAIKTPLPFYYGTCMPSVCSKEDLRWSFRFANRSRPYWKQLFRKTI</sequence>
<dbReference type="EMBL" id="SEYY01008207">
    <property type="protein sequence ID" value="KAB7502237.1"/>
    <property type="molecule type" value="Genomic_DNA"/>
</dbReference>
<dbReference type="InterPro" id="IPR006621">
    <property type="entry name" value="Nose-resist-to-fluoxetine_N"/>
</dbReference>
<dbReference type="InterPro" id="IPR052728">
    <property type="entry name" value="O2_lipid_transport_reg"/>
</dbReference>
<feature type="domain" description="Nose resistant-to-fluoxetine protein N-terminal" evidence="1">
    <location>
        <begin position="55"/>
        <end position="188"/>
    </location>
</feature>
<evidence type="ECO:0000313" key="3">
    <source>
        <dbReference type="Proteomes" id="UP000326759"/>
    </source>
</evidence>
<dbReference type="OrthoDB" id="6381619at2759"/>